<sequence length="348" mass="40214">MFVVNGRFLTQKPTGIHRYAFEICNQLYQLGVDFYVAIPKNINPDYKYSFRTVECGSLNGHLWEQISLPLYLKKQGSPLLISFSGCGPLIYDNQIITIHDVSHERHPEWFAKSYSRYYGYMMPRIARKAHAIITVSEYSKKEIIDVFGLSDKKLFVANCSIPTYHLNLVESNQNITDRYILSVSSFDPRKNFRRLIEAFNNIDDKTVKLYIIGMQFQAFNTPDLNDLHNENIVMPGYVDDNRLNELYRNALCSVYPSLYEGFGIPPLESMVCGCPVIASKIEAIEEICEDAVLYIDPCDTADITQKINLLLSNADLRRNLKDKGYQQVKKYSWEKSAKKIMEIVRKFE</sequence>
<accession>A0A4Y8LC90</accession>
<dbReference type="RefSeq" id="WP_134435209.1">
    <property type="nucleotide sequence ID" value="NZ_SOML01000001.1"/>
</dbReference>
<dbReference type="PANTHER" id="PTHR46401:SF2">
    <property type="entry name" value="GLYCOSYLTRANSFERASE WBBK-RELATED"/>
    <property type="match status" value="1"/>
</dbReference>
<keyword evidence="5" id="KW-1185">Reference proteome</keyword>
<proteinExistence type="predicted"/>
<dbReference type="PANTHER" id="PTHR46401">
    <property type="entry name" value="GLYCOSYLTRANSFERASE WBBK-RELATED"/>
    <property type="match status" value="1"/>
</dbReference>
<feature type="domain" description="Glycosyl transferase family 1" evidence="2">
    <location>
        <begin position="173"/>
        <end position="326"/>
    </location>
</feature>
<dbReference type="InterPro" id="IPR001296">
    <property type="entry name" value="Glyco_trans_1"/>
</dbReference>
<evidence type="ECO:0000259" key="3">
    <source>
        <dbReference type="Pfam" id="PF13439"/>
    </source>
</evidence>
<comment type="caution">
    <text evidence="4">The sequence shown here is derived from an EMBL/GenBank/DDBJ whole genome shotgun (WGS) entry which is preliminary data.</text>
</comment>
<protein>
    <submittedName>
        <fullName evidence="4">Glycosyltransferase family 1 protein</fullName>
    </submittedName>
</protein>
<dbReference type="STRING" id="1121485.GCA_000426485_00940"/>
<dbReference type="AlphaFoldDB" id="A0A4Y8LC90"/>
<evidence type="ECO:0000259" key="2">
    <source>
        <dbReference type="Pfam" id="PF00534"/>
    </source>
</evidence>
<gene>
    <name evidence="4" type="ORF">E2605_00875</name>
</gene>
<evidence type="ECO:0000313" key="5">
    <source>
        <dbReference type="Proteomes" id="UP000297861"/>
    </source>
</evidence>
<dbReference type="EMBL" id="SOML01000001">
    <property type="protein sequence ID" value="TFD98670.1"/>
    <property type="molecule type" value="Genomic_DNA"/>
</dbReference>
<dbReference type="InterPro" id="IPR028098">
    <property type="entry name" value="Glyco_trans_4-like_N"/>
</dbReference>
<dbReference type="Pfam" id="PF13439">
    <property type="entry name" value="Glyco_transf_4"/>
    <property type="match status" value="1"/>
</dbReference>
<reference evidence="4 5" key="1">
    <citation type="submission" date="2019-03" db="EMBL/GenBank/DDBJ databases">
        <title>San Antonio Military Medical Center submission to MRSN (WRAIR), pending publication.</title>
        <authorList>
            <person name="Blyth D.M."/>
            <person name="Mccarthy S.L."/>
            <person name="Schall S.E."/>
            <person name="Stam J.A."/>
            <person name="Ong A.C."/>
            <person name="Mcgann P.T."/>
        </authorList>
    </citation>
    <scope>NUCLEOTIDE SEQUENCE [LARGE SCALE GENOMIC DNA]</scope>
    <source>
        <strain evidence="4 5">MRSN571793</strain>
    </source>
</reference>
<evidence type="ECO:0000313" key="4">
    <source>
        <dbReference type="EMBL" id="TFD98670.1"/>
    </source>
</evidence>
<evidence type="ECO:0000256" key="1">
    <source>
        <dbReference type="ARBA" id="ARBA00022679"/>
    </source>
</evidence>
<dbReference type="Pfam" id="PF00534">
    <property type="entry name" value="Glycos_transf_1"/>
    <property type="match status" value="1"/>
</dbReference>
<dbReference type="OrthoDB" id="9801609at2"/>
<dbReference type="Proteomes" id="UP000297861">
    <property type="component" value="Unassembled WGS sequence"/>
</dbReference>
<feature type="domain" description="Glycosyltransferase subfamily 4-like N-terminal" evidence="3">
    <location>
        <begin position="15"/>
        <end position="161"/>
    </location>
</feature>
<name>A0A4Y8LC90_9BACT</name>
<dbReference type="Gene3D" id="3.40.50.2000">
    <property type="entry name" value="Glycogen Phosphorylase B"/>
    <property type="match status" value="2"/>
</dbReference>
<dbReference type="SUPFAM" id="SSF53756">
    <property type="entry name" value="UDP-Glycosyltransferase/glycogen phosphorylase"/>
    <property type="match status" value="1"/>
</dbReference>
<dbReference type="CDD" id="cd03809">
    <property type="entry name" value="GT4_MtfB-like"/>
    <property type="match status" value="1"/>
</dbReference>
<dbReference type="GO" id="GO:0009103">
    <property type="term" value="P:lipopolysaccharide biosynthetic process"/>
    <property type="evidence" value="ECO:0007669"/>
    <property type="project" value="TreeGrafter"/>
</dbReference>
<organism evidence="4 5">
    <name type="scientific">Dysgonomonas capnocytophagoides</name>
    <dbReference type="NCBI Taxonomy" id="45254"/>
    <lineage>
        <taxon>Bacteria</taxon>
        <taxon>Pseudomonadati</taxon>
        <taxon>Bacteroidota</taxon>
        <taxon>Bacteroidia</taxon>
        <taxon>Bacteroidales</taxon>
        <taxon>Dysgonomonadaceae</taxon>
        <taxon>Dysgonomonas</taxon>
    </lineage>
</organism>
<dbReference type="GO" id="GO:0016757">
    <property type="term" value="F:glycosyltransferase activity"/>
    <property type="evidence" value="ECO:0007669"/>
    <property type="project" value="InterPro"/>
</dbReference>
<keyword evidence="1 4" id="KW-0808">Transferase</keyword>